<dbReference type="AlphaFoldDB" id="A0A3N1P4J0"/>
<dbReference type="GO" id="GO:0016740">
    <property type="term" value="F:transferase activity"/>
    <property type="evidence" value="ECO:0007669"/>
    <property type="project" value="UniProtKB-KW"/>
</dbReference>
<keyword evidence="3" id="KW-1185">Reference proteome</keyword>
<dbReference type="PANTHER" id="PTHR42695:SF5">
    <property type="entry name" value="GLUTAMINE AMIDOTRANSFERASE YLR126C-RELATED"/>
    <property type="match status" value="1"/>
</dbReference>
<proteinExistence type="predicted"/>
<comment type="caution">
    <text evidence="2">The sequence shown here is derived from an EMBL/GenBank/DDBJ whole genome shotgun (WGS) entry which is preliminary data.</text>
</comment>
<accession>A0A3N1P4J0</accession>
<dbReference type="Pfam" id="PF00117">
    <property type="entry name" value="GATase"/>
    <property type="match status" value="1"/>
</dbReference>
<organism evidence="2 3">
    <name type="scientific">Gallaecimonas pentaromativorans</name>
    <dbReference type="NCBI Taxonomy" id="584787"/>
    <lineage>
        <taxon>Bacteria</taxon>
        <taxon>Pseudomonadati</taxon>
        <taxon>Pseudomonadota</taxon>
        <taxon>Gammaproteobacteria</taxon>
        <taxon>Enterobacterales</taxon>
        <taxon>Gallaecimonadaceae</taxon>
        <taxon>Gallaecimonas</taxon>
    </lineage>
</organism>
<dbReference type="PROSITE" id="PS51273">
    <property type="entry name" value="GATASE_TYPE_1"/>
    <property type="match status" value="1"/>
</dbReference>
<dbReference type="GO" id="GO:0005829">
    <property type="term" value="C:cytosol"/>
    <property type="evidence" value="ECO:0007669"/>
    <property type="project" value="TreeGrafter"/>
</dbReference>
<name>A0A3N1P4J0_9GAMM</name>
<reference evidence="2 3" key="1">
    <citation type="submission" date="2018-11" db="EMBL/GenBank/DDBJ databases">
        <title>Genomic Encyclopedia of Type Strains, Phase IV (KMG-IV): sequencing the most valuable type-strain genomes for metagenomic binning, comparative biology and taxonomic classification.</title>
        <authorList>
            <person name="Goeker M."/>
        </authorList>
    </citation>
    <scope>NUCLEOTIDE SEQUENCE [LARGE SCALE GENOMIC DNA]</scope>
    <source>
        <strain evidence="2 3">DSM 21945</strain>
    </source>
</reference>
<dbReference type="Proteomes" id="UP000268033">
    <property type="component" value="Unassembled WGS sequence"/>
</dbReference>
<dbReference type="SUPFAM" id="SSF52317">
    <property type="entry name" value="Class I glutamine amidotransferase-like"/>
    <property type="match status" value="1"/>
</dbReference>
<dbReference type="CDD" id="cd01741">
    <property type="entry name" value="GATase1_1"/>
    <property type="match status" value="1"/>
</dbReference>
<dbReference type="InterPro" id="IPR017926">
    <property type="entry name" value="GATASE"/>
</dbReference>
<keyword evidence="2" id="KW-0808">Transferase</keyword>
<evidence type="ECO:0000259" key="1">
    <source>
        <dbReference type="Pfam" id="PF00117"/>
    </source>
</evidence>
<gene>
    <name evidence="2" type="ORF">EDC28_108153</name>
</gene>
<dbReference type="Gene3D" id="3.40.50.880">
    <property type="match status" value="1"/>
</dbReference>
<dbReference type="STRING" id="584787.GCA_001247655_03858"/>
<sequence>MKVALLQTDILHPEFLDEYLGYGHMFQQLFGAAGLEVQSEIFSVIDGIYPEHPSAFDALLVTGSKADAFSDEPWVLRLADYLRVRHQQGQKLLGICFGHQLLAHALGGRAERAQGGWGVGVMDYQWQSQPVWLKAETPVFKLICSHRDQVTALPPGATLLAANAFCPHAAFHMGDKVLAFQGHPEFTADYGAALLKKRWADIGEDRAGPALESYQQGHDGLAVAKVMADFIRY</sequence>
<dbReference type="EMBL" id="RJUL01000008">
    <property type="protein sequence ID" value="ROQ23415.1"/>
    <property type="molecule type" value="Genomic_DNA"/>
</dbReference>
<evidence type="ECO:0000313" key="3">
    <source>
        <dbReference type="Proteomes" id="UP000268033"/>
    </source>
</evidence>
<dbReference type="InterPro" id="IPR029062">
    <property type="entry name" value="Class_I_gatase-like"/>
</dbReference>
<dbReference type="PANTHER" id="PTHR42695">
    <property type="entry name" value="GLUTAMINE AMIDOTRANSFERASE YLR126C-RELATED"/>
    <property type="match status" value="1"/>
</dbReference>
<evidence type="ECO:0000313" key="2">
    <source>
        <dbReference type="EMBL" id="ROQ23415.1"/>
    </source>
</evidence>
<protein>
    <submittedName>
        <fullName evidence="2">GMP synthase-like glutamine amidotransferase</fullName>
    </submittedName>
</protein>
<keyword evidence="2" id="KW-0315">Glutamine amidotransferase</keyword>
<dbReference type="RefSeq" id="WP_123422203.1">
    <property type="nucleotide sequence ID" value="NZ_RJUL01000008.1"/>
</dbReference>
<feature type="domain" description="Glutamine amidotransferase" evidence="1">
    <location>
        <begin position="88"/>
        <end position="189"/>
    </location>
</feature>
<dbReference type="InterPro" id="IPR044992">
    <property type="entry name" value="ChyE-like"/>
</dbReference>